<dbReference type="VEuPathDB" id="FungiDB:PCH_Pc12g09780"/>
<gene>
    <name evidence="2" type="ORF">Pc12g09780</name>
    <name evidence="2" type="ORF">PCH_Pc12g09780</name>
</gene>
<feature type="region of interest" description="Disordered" evidence="1">
    <location>
        <begin position="89"/>
        <end position="127"/>
    </location>
</feature>
<reference evidence="2 3" key="1">
    <citation type="journal article" date="2008" name="Nat. Biotechnol.">
        <title>Genome sequencing and analysis of the filamentous fungus Penicillium chrysogenum.</title>
        <authorList>
            <person name="van den Berg M.A."/>
            <person name="Albang R."/>
            <person name="Albermann K."/>
            <person name="Badger J.H."/>
            <person name="Daran J.-M."/>
            <person name="Driessen A.J.M."/>
            <person name="Garcia-Estrada C."/>
            <person name="Fedorova N.D."/>
            <person name="Harris D.M."/>
            <person name="Heijne W.H.M."/>
            <person name="Joardar V.S."/>
            <person name="Kiel J.A.K.W."/>
            <person name="Kovalchuk A."/>
            <person name="Martin J.F."/>
            <person name="Nierman W.C."/>
            <person name="Nijland J.G."/>
            <person name="Pronk J.T."/>
            <person name="Roubos J.A."/>
            <person name="van der Klei I.J."/>
            <person name="van Peij N.N.M.E."/>
            <person name="Veenhuis M."/>
            <person name="von Doehren H."/>
            <person name="Wagner C."/>
            <person name="Wortman J.R."/>
            <person name="Bovenberg R.A.L."/>
        </authorList>
    </citation>
    <scope>NUCLEOTIDE SEQUENCE [LARGE SCALE GENOMIC DNA]</scope>
    <source>
        <strain evidence="3">ATCC 28089 / DSM 1075 / NRRL 1951 / Wisconsin 54-1255</strain>
    </source>
</reference>
<dbReference type="AlphaFoldDB" id="B6GZS7"/>
<evidence type="ECO:0000256" key="1">
    <source>
        <dbReference type="SAM" id="MobiDB-lite"/>
    </source>
</evidence>
<protein>
    <submittedName>
        <fullName evidence="2">Uncharacterized protein</fullName>
    </submittedName>
</protein>
<keyword evidence="3" id="KW-1185">Reference proteome</keyword>
<feature type="compositionally biased region" description="Basic and acidic residues" evidence="1">
    <location>
        <begin position="89"/>
        <end position="109"/>
    </location>
</feature>
<feature type="compositionally biased region" description="Basic residues" evidence="1">
    <location>
        <begin position="110"/>
        <end position="120"/>
    </location>
</feature>
<sequence length="161" mass="18189">MPPMFGRLPDSARARLAQSSGSKASRVLTFIRSFQGYLRFEPITTPRALTARWGLVIRAGSRSYRNAHQGLLVISPVYHQSGVQADDQALKGRGYGDPEVHMKKEEKEKEKKRKEKKKRKLPETAQLHWGPESRTSLAYLAMFRFFSGGGSASSAKYFDIR</sequence>
<accession>B6GZS7</accession>
<organism evidence="2 3">
    <name type="scientific">Penicillium rubens (strain ATCC 28089 / DSM 1075 / NRRL 1951 / Wisconsin 54-1255)</name>
    <name type="common">Penicillium chrysogenum</name>
    <dbReference type="NCBI Taxonomy" id="500485"/>
    <lineage>
        <taxon>Eukaryota</taxon>
        <taxon>Fungi</taxon>
        <taxon>Dikarya</taxon>
        <taxon>Ascomycota</taxon>
        <taxon>Pezizomycotina</taxon>
        <taxon>Eurotiomycetes</taxon>
        <taxon>Eurotiomycetidae</taxon>
        <taxon>Eurotiales</taxon>
        <taxon>Aspergillaceae</taxon>
        <taxon>Penicillium</taxon>
        <taxon>Penicillium chrysogenum species complex</taxon>
    </lineage>
</organism>
<name>B6GZS7_PENRW</name>
<proteinExistence type="predicted"/>
<evidence type="ECO:0000313" key="3">
    <source>
        <dbReference type="Proteomes" id="UP000000724"/>
    </source>
</evidence>
<evidence type="ECO:0000313" key="2">
    <source>
        <dbReference type="EMBL" id="CAP80605.1"/>
    </source>
</evidence>
<dbReference type="HOGENOM" id="CLU_1644263_0_0_1"/>
<dbReference type="Proteomes" id="UP000000724">
    <property type="component" value="Contig Pc00c12"/>
</dbReference>
<dbReference type="EMBL" id="AM920427">
    <property type="protein sequence ID" value="CAP80605.1"/>
    <property type="molecule type" value="Genomic_DNA"/>
</dbReference>